<proteinExistence type="predicted"/>
<dbReference type="PANTHER" id="PTHR45266:SF3">
    <property type="entry name" value="OXALOACETATE DECARBOXYLASE ALPHA CHAIN"/>
    <property type="match status" value="1"/>
</dbReference>
<protein>
    <submittedName>
        <fullName evidence="3">WD repeat-containing protein 54</fullName>
    </submittedName>
</protein>
<keyword evidence="4" id="KW-1185">Reference proteome</keyword>
<evidence type="ECO:0000313" key="3">
    <source>
        <dbReference type="EMBL" id="OAF65444.1"/>
    </source>
</evidence>
<evidence type="ECO:0000256" key="1">
    <source>
        <dbReference type="ARBA" id="ARBA00023267"/>
    </source>
</evidence>
<dbReference type="Gene3D" id="2.130.10.10">
    <property type="entry name" value="YVTN repeat-like/Quinoprotein amine dehydrogenase"/>
    <property type="match status" value="1"/>
</dbReference>
<keyword evidence="1" id="KW-0092">Biotin</keyword>
<evidence type="ECO:0000259" key="2">
    <source>
        <dbReference type="PROSITE" id="PS50968"/>
    </source>
</evidence>
<dbReference type="SUPFAM" id="SSF50978">
    <property type="entry name" value="WD40 repeat-like"/>
    <property type="match status" value="1"/>
</dbReference>
<dbReference type="InterPro" id="IPR001680">
    <property type="entry name" value="WD40_rpt"/>
</dbReference>
<dbReference type="Gene3D" id="2.40.50.100">
    <property type="match status" value="1"/>
</dbReference>
<dbReference type="SUPFAM" id="SSF51230">
    <property type="entry name" value="Single hybrid motif"/>
    <property type="match status" value="1"/>
</dbReference>
<dbReference type="AlphaFoldDB" id="A0A177AW55"/>
<dbReference type="SMART" id="SM00320">
    <property type="entry name" value="WD40"/>
    <property type="match status" value="2"/>
</dbReference>
<dbReference type="PROSITE" id="PS00188">
    <property type="entry name" value="BIOTIN"/>
    <property type="match status" value="1"/>
</dbReference>
<dbReference type="InterPro" id="IPR011053">
    <property type="entry name" value="Single_hybrid_motif"/>
</dbReference>
<dbReference type="PROSITE" id="PS50968">
    <property type="entry name" value="BIOTINYL_LIPOYL"/>
    <property type="match status" value="1"/>
</dbReference>
<dbReference type="InterPro" id="IPR049546">
    <property type="entry name" value="WDR54_beta_prop"/>
</dbReference>
<dbReference type="InterPro" id="IPR036322">
    <property type="entry name" value="WD40_repeat_dom_sf"/>
</dbReference>
<gene>
    <name evidence="3" type="ORF">A3Q56_06845</name>
</gene>
<dbReference type="InterPro" id="IPR001882">
    <property type="entry name" value="Biotin_BS"/>
</dbReference>
<dbReference type="Proteomes" id="UP000078046">
    <property type="component" value="Unassembled WGS sequence"/>
</dbReference>
<accession>A0A177AW55</accession>
<name>A0A177AW55_9BILA</name>
<dbReference type="CDD" id="cd06850">
    <property type="entry name" value="biotinyl_domain"/>
    <property type="match status" value="1"/>
</dbReference>
<feature type="domain" description="Lipoyl-binding" evidence="2">
    <location>
        <begin position="103"/>
        <end position="172"/>
    </location>
</feature>
<dbReference type="PANTHER" id="PTHR45266">
    <property type="entry name" value="OXALOACETATE DECARBOXYLASE ALPHA CHAIN"/>
    <property type="match status" value="1"/>
</dbReference>
<dbReference type="EMBL" id="LWCA01001288">
    <property type="protein sequence ID" value="OAF65444.1"/>
    <property type="molecule type" value="Genomic_DNA"/>
</dbReference>
<sequence length="554" mass="63667">MEYQNPLINNSTFKLTSSVLNKNLDKNNVYKKFQFNGILHEIQDNKYMIELDNTSVLINYFGDVCKDGNIVCSTNKTGKKNYSLFVKDDYFGYSDTLLNKKSMKNIFSPLPGTIERIMVKKGEMVVKGQTLLVVTAMKMEHLLKATIDGKIENILFDIGEIVKNNELLIKMDCTIYIYQFYRFHKFTIIHVTISKHKQMYARSDKALPLKITASAVTANLCTYVDVSVKKIYYVVIHNDKLDFVIAQMDGTSVHHKLIVCKHPTDNKTVTIITQANLHKINNSMILVVTENVCINFFNPIKMELLYVFMNNEIKTNCEYISISRFYRGIAFNKTCIYIGNSEGIVTIFEFYPKNCQVKVIDKIQHDKSTSPITDLKVLSDLMVTCHEDGSVMWWRTNCFNIEFIKLCENNNVGAALICQFYIQNIIAGFEYGIIKMFTHTKNEPLFLINGHSRIINDIAVCHHLNIIRTSQTFYCCGSLKINETFGGVNFASASDDGKVNLWKIDTKNQMKITFIEEHCIENRLIYGCKFMDPNGKVLGFSCYDQNHIHFLIKA</sequence>
<dbReference type="InterPro" id="IPR015943">
    <property type="entry name" value="WD40/YVTN_repeat-like_dom_sf"/>
</dbReference>
<organism evidence="3 4">
    <name type="scientific">Intoshia linei</name>
    <dbReference type="NCBI Taxonomy" id="1819745"/>
    <lineage>
        <taxon>Eukaryota</taxon>
        <taxon>Metazoa</taxon>
        <taxon>Spiralia</taxon>
        <taxon>Lophotrochozoa</taxon>
        <taxon>Mesozoa</taxon>
        <taxon>Orthonectida</taxon>
        <taxon>Rhopaluridae</taxon>
        <taxon>Intoshia</taxon>
    </lineage>
</organism>
<dbReference type="Pfam" id="PF00364">
    <property type="entry name" value="Biotin_lipoyl"/>
    <property type="match status" value="1"/>
</dbReference>
<dbReference type="InterPro" id="IPR000089">
    <property type="entry name" value="Biotin_lipoyl"/>
</dbReference>
<evidence type="ECO:0000313" key="4">
    <source>
        <dbReference type="Proteomes" id="UP000078046"/>
    </source>
</evidence>
<dbReference type="OrthoDB" id="756370at2759"/>
<reference evidence="3 4" key="1">
    <citation type="submission" date="2016-04" db="EMBL/GenBank/DDBJ databases">
        <title>The genome of Intoshia linei affirms orthonectids as highly simplified spiralians.</title>
        <authorList>
            <person name="Mikhailov K.V."/>
            <person name="Slusarev G.S."/>
            <person name="Nikitin M.A."/>
            <person name="Logacheva M.D."/>
            <person name="Penin A."/>
            <person name="Aleoshin V."/>
            <person name="Panchin Y.V."/>
        </authorList>
    </citation>
    <scope>NUCLEOTIDE SEQUENCE [LARGE SCALE GENOMIC DNA]</scope>
    <source>
        <strain evidence="3">Intl2013</strain>
        <tissue evidence="3">Whole animal</tissue>
    </source>
</reference>
<dbReference type="InterPro" id="IPR050709">
    <property type="entry name" value="Biotin_Carboxyl_Carrier/Decarb"/>
</dbReference>
<dbReference type="Pfam" id="PF21031">
    <property type="entry name" value="WDR54"/>
    <property type="match status" value="1"/>
</dbReference>
<comment type="caution">
    <text evidence="3">The sequence shown here is derived from an EMBL/GenBank/DDBJ whole genome shotgun (WGS) entry which is preliminary data.</text>
</comment>